<keyword evidence="1" id="KW-0812">Transmembrane</keyword>
<feature type="transmembrane region" description="Helical" evidence="1">
    <location>
        <begin position="60"/>
        <end position="78"/>
    </location>
</feature>
<accession>A0AAD5EDI0</accession>
<reference evidence="2" key="2">
    <citation type="journal article" date="2022" name="Proc. Natl. Acad. Sci. U.S.A.">
        <title>Diploid-dominant life cycles characterize the early evolution of Fungi.</title>
        <authorList>
            <person name="Amses K.R."/>
            <person name="Simmons D.R."/>
            <person name="Longcore J.E."/>
            <person name="Mondo S.J."/>
            <person name="Seto K."/>
            <person name="Jeronimo G.H."/>
            <person name="Bonds A.E."/>
            <person name="Quandt C.A."/>
            <person name="Davis W.J."/>
            <person name="Chang Y."/>
            <person name="Federici B.A."/>
            <person name="Kuo A."/>
            <person name="LaButti K."/>
            <person name="Pangilinan J."/>
            <person name="Andreopoulos W."/>
            <person name="Tritt A."/>
            <person name="Riley R."/>
            <person name="Hundley H."/>
            <person name="Johnson J."/>
            <person name="Lipzen A."/>
            <person name="Barry K."/>
            <person name="Lang B.F."/>
            <person name="Cuomo C.A."/>
            <person name="Buchler N.E."/>
            <person name="Grigoriev I.V."/>
            <person name="Spatafora J.W."/>
            <person name="Stajich J.E."/>
            <person name="James T.Y."/>
        </authorList>
    </citation>
    <scope>NUCLEOTIDE SEQUENCE</scope>
    <source>
        <strain evidence="2">AG</strain>
    </source>
</reference>
<keyword evidence="1" id="KW-1133">Transmembrane helix</keyword>
<evidence type="ECO:0000313" key="3">
    <source>
        <dbReference type="Proteomes" id="UP001206595"/>
    </source>
</evidence>
<dbReference type="GeneID" id="75913017"/>
<proteinExistence type="predicted"/>
<evidence type="ECO:0000256" key="1">
    <source>
        <dbReference type="SAM" id="Phobius"/>
    </source>
</evidence>
<evidence type="ECO:0000313" key="2">
    <source>
        <dbReference type="EMBL" id="KAI8581407.1"/>
    </source>
</evidence>
<dbReference type="AlphaFoldDB" id="A0AAD5EDI0"/>
<gene>
    <name evidence="2" type="ORF">K450DRAFT_232932</name>
</gene>
<dbReference type="EMBL" id="MU620906">
    <property type="protein sequence ID" value="KAI8581407.1"/>
    <property type="molecule type" value="Genomic_DNA"/>
</dbReference>
<feature type="transmembrane region" description="Helical" evidence="1">
    <location>
        <begin position="35"/>
        <end position="53"/>
    </location>
</feature>
<dbReference type="RefSeq" id="XP_051446411.1">
    <property type="nucleotide sequence ID" value="XM_051587672.1"/>
</dbReference>
<dbReference type="Proteomes" id="UP001206595">
    <property type="component" value="Unassembled WGS sequence"/>
</dbReference>
<protein>
    <submittedName>
        <fullName evidence="2">Uncharacterized protein</fullName>
    </submittedName>
</protein>
<name>A0AAD5EDI0_UMBRA</name>
<sequence length="80" mass="9361">MEFLMNQIRPSFTHSTATNDLIINGWTPLKPQKQAFSTSYISFSFYIFCLFFFAERRKPFFFLLGTGFSLLSFITQTIPL</sequence>
<comment type="caution">
    <text evidence="2">The sequence shown here is derived from an EMBL/GenBank/DDBJ whole genome shotgun (WGS) entry which is preliminary data.</text>
</comment>
<reference evidence="2" key="1">
    <citation type="submission" date="2021-06" db="EMBL/GenBank/DDBJ databases">
        <authorList>
            <consortium name="DOE Joint Genome Institute"/>
            <person name="Mondo S.J."/>
            <person name="Amses K.R."/>
            <person name="Simmons D.R."/>
            <person name="Longcore J.E."/>
            <person name="Seto K."/>
            <person name="Alves G.H."/>
            <person name="Bonds A.E."/>
            <person name="Quandt C.A."/>
            <person name="Davis W.J."/>
            <person name="Chang Y."/>
            <person name="Letcher P.M."/>
            <person name="Powell M.J."/>
            <person name="Kuo A."/>
            <person name="Labutti K."/>
            <person name="Pangilinan J."/>
            <person name="Andreopoulos W."/>
            <person name="Tritt A."/>
            <person name="Riley R."/>
            <person name="Hundley H."/>
            <person name="Johnson J."/>
            <person name="Lipzen A."/>
            <person name="Barry K."/>
            <person name="Berbee M.L."/>
            <person name="Buchler N.E."/>
            <person name="Grigoriev I.V."/>
            <person name="Spatafora J.W."/>
            <person name="Stajich J.E."/>
            <person name="James T.Y."/>
        </authorList>
    </citation>
    <scope>NUCLEOTIDE SEQUENCE</scope>
    <source>
        <strain evidence="2">AG</strain>
    </source>
</reference>
<organism evidence="2 3">
    <name type="scientific">Umbelopsis ramanniana AG</name>
    <dbReference type="NCBI Taxonomy" id="1314678"/>
    <lineage>
        <taxon>Eukaryota</taxon>
        <taxon>Fungi</taxon>
        <taxon>Fungi incertae sedis</taxon>
        <taxon>Mucoromycota</taxon>
        <taxon>Mucoromycotina</taxon>
        <taxon>Umbelopsidomycetes</taxon>
        <taxon>Umbelopsidales</taxon>
        <taxon>Umbelopsidaceae</taxon>
        <taxon>Umbelopsis</taxon>
    </lineage>
</organism>
<keyword evidence="3" id="KW-1185">Reference proteome</keyword>
<keyword evidence="1" id="KW-0472">Membrane</keyword>